<feature type="signal peptide" evidence="2">
    <location>
        <begin position="1"/>
        <end position="25"/>
    </location>
</feature>
<comment type="caution">
    <text evidence="4">The sequence shown here is derived from an EMBL/GenBank/DDBJ whole genome shotgun (WGS) entry which is preliminary data.</text>
</comment>
<dbReference type="Pfam" id="PF02129">
    <property type="entry name" value="Peptidase_S15"/>
    <property type="match status" value="1"/>
</dbReference>
<organism evidence="4 5">
    <name type="scientific">Burkholderia stabilis</name>
    <dbReference type="NCBI Taxonomy" id="95485"/>
    <lineage>
        <taxon>Bacteria</taxon>
        <taxon>Pseudomonadati</taxon>
        <taxon>Pseudomonadota</taxon>
        <taxon>Betaproteobacteria</taxon>
        <taxon>Burkholderiales</taxon>
        <taxon>Burkholderiaceae</taxon>
        <taxon>Burkholderia</taxon>
        <taxon>Burkholderia cepacia complex</taxon>
    </lineage>
</organism>
<reference evidence="4 5" key="1">
    <citation type="submission" date="2018-08" db="EMBL/GenBank/DDBJ databases">
        <title>Mountain-cultivated ginseng endophyte, Burkholderia stabilis and its activity against ginseng root rot disease.</title>
        <authorList>
            <person name="Tapan Kumar M."/>
            <person name="Bae H."/>
            <person name="Shanmugam G."/>
            <person name="Jeon J."/>
        </authorList>
    </citation>
    <scope>NUCLEOTIDE SEQUENCE [LARGE SCALE GENOMIC DNA]</scope>
    <source>
        <strain evidence="4 5">EB159</strain>
    </source>
</reference>
<dbReference type="InterPro" id="IPR050261">
    <property type="entry name" value="FrsA_esterase"/>
</dbReference>
<dbReference type="Gene3D" id="3.40.50.1820">
    <property type="entry name" value="alpha/beta hydrolase"/>
    <property type="match status" value="1"/>
</dbReference>
<dbReference type="SUPFAM" id="SSF53474">
    <property type="entry name" value="alpha/beta-Hydrolases"/>
    <property type="match status" value="1"/>
</dbReference>
<evidence type="ECO:0000313" key="5">
    <source>
        <dbReference type="Proteomes" id="UP000289650"/>
    </source>
</evidence>
<feature type="domain" description="Xaa-Pro dipeptidyl-peptidase-like" evidence="3">
    <location>
        <begin position="50"/>
        <end position="210"/>
    </location>
</feature>
<dbReference type="PANTHER" id="PTHR22946:SF9">
    <property type="entry name" value="POLYKETIDE TRANSFERASE AF380"/>
    <property type="match status" value="1"/>
</dbReference>
<feature type="chain" id="PRO_5021018053" description="Xaa-Pro dipeptidyl-peptidase-like domain-containing protein" evidence="2">
    <location>
        <begin position="26"/>
        <end position="470"/>
    </location>
</feature>
<evidence type="ECO:0000256" key="2">
    <source>
        <dbReference type="SAM" id="SignalP"/>
    </source>
</evidence>
<accession>A0A4Q2ATL2</accession>
<keyword evidence="1" id="KW-0378">Hydrolase</keyword>
<dbReference type="Proteomes" id="UP000289650">
    <property type="component" value="Unassembled WGS sequence"/>
</dbReference>
<name>A0A4Q2ATL2_9BURK</name>
<evidence type="ECO:0000256" key="1">
    <source>
        <dbReference type="ARBA" id="ARBA00022801"/>
    </source>
</evidence>
<sequence length="470" mass="50650">MLKIRKLCLPIAITYLYAYVPLAYAEDTDSLKAPEAALRHEKVIEIPSADGESVMLQATLDIPDGPGPFPLVVMNHGANGSLPPPDQPRYHLTFSAYYFLSRGYAVVLPMMRGYAGSQGHLAHHGCDYAATGIGDAQDIKAVIDYMKAQPTIDGSRIVVAGQSFGGWNTLALGTMDVPGVRGLVSFAGGMNESDCLFSSRALINAAGELGAHSKLPSIWFFGDNDKVFSRDTWHAEYERYVSAGGSAELVAYGAFGEDAHNMLGSAEALPLWVPKLDAFLARIGMPHTEVNPEYMPTPIPPASGYAAIDDAQAIPYLGVAGQAYYKKFLERPLPRAFAIGQRGAASTNGGFDPIAQAMKLCNQRGPGCRVYAVDNTVVWTRPTPAPPPSNFAKLDDLSAVPYLNDSGRAGYQKFLQLPRPRVFTIAPDGGWDASALGPDPVRYSLDHCGQRHHGCKIYAVDNSVVWQGLK</sequence>
<dbReference type="AlphaFoldDB" id="A0A4Q2ATL2"/>
<gene>
    <name evidence="4" type="ORF">D1006_14805</name>
</gene>
<dbReference type="PANTHER" id="PTHR22946">
    <property type="entry name" value="DIENELACTONE HYDROLASE DOMAIN-CONTAINING PROTEIN-RELATED"/>
    <property type="match status" value="1"/>
</dbReference>
<keyword evidence="2" id="KW-0732">Signal</keyword>
<dbReference type="InterPro" id="IPR029058">
    <property type="entry name" value="AB_hydrolase_fold"/>
</dbReference>
<dbReference type="InterPro" id="IPR000383">
    <property type="entry name" value="Xaa-Pro-like_dom"/>
</dbReference>
<evidence type="ECO:0000259" key="3">
    <source>
        <dbReference type="Pfam" id="PF02129"/>
    </source>
</evidence>
<dbReference type="EMBL" id="QWEX01000001">
    <property type="protein sequence ID" value="RXV73473.1"/>
    <property type="molecule type" value="Genomic_DNA"/>
</dbReference>
<protein>
    <recommendedName>
        <fullName evidence="3">Xaa-Pro dipeptidyl-peptidase-like domain-containing protein</fullName>
    </recommendedName>
</protein>
<dbReference type="OrthoDB" id="8564128at2"/>
<proteinExistence type="predicted"/>
<evidence type="ECO:0000313" key="4">
    <source>
        <dbReference type="EMBL" id="RXV73473.1"/>
    </source>
</evidence>
<dbReference type="GO" id="GO:0052689">
    <property type="term" value="F:carboxylic ester hydrolase activity"/>
    <property type="evidence" value="ECO:0007669"/>
    <property type="project" value="UniProtKB-ARBA"/>
</dbReference>